<accession>A0A2G4T6Z5</accession>
<dbReference type="GeneID" id="35446463"/>
<protein>
    <submittedName>
        <fullName evidence="2">Uncharacterized protein</fullName>
    </submittedName>
</protein>
<reference evidence="2 3" key="1">
    <citation type="journal article" date="2016" name="Proc. Natl. Acad. Sci. U.S.A.">
        <title>Lipid metabolic changes in an early divergent fungus govern the establishment of a mutualistic symbiosis with endobacteria.</title>
        <authorList>
            <person name="Lastovetsky O.A."/>
            <person name="Gaspar M.L."/>
            <person name="Mondo S.J."/>
            <person name="LaButti K.M."/>
            <person name="Sandor L."/>
            <person name="Grigoriev I.V."/>
            <person name="Henry S.A."/>
            <person name="Pawlowska T.E."/>
        </authorList>
    </citation>
    <scope>NUCLEOTIDE SEQUENCE [LARGE SCALE GENOMIC DNA]</scope>
    <source>
        <strain evidence="2 3">ATCC 52813</strain>
    </source>
</reference>
<dbReference type="RefSeq" id="XP_023470164.1">
    <property type="nucleotide sequence ID" value="XM_023615475.1"/>
</dbReference>
<proteinExistence type="predicted"/>
<dbReference type="AlphaFoldDB" id="A0A2G4T6Z5"/>
<organism evidence="2 3">
    <name type="scientific">Rhizopus microsporus ATCC 52813</name>
    <dbReference type="NCBI Taxonomy" id="1340429"/>
    <lineage>
        <taxon>Eukaryota</taxon>
        <taxon>Fungi</taxon>
        <taxon>Fungi incertae sedis</taxon>
        <taxon>Mucoromycota</taxon>
        <taxon>Mucoromycotina</taxon>
        <taxon>Mucoromycetes</taxon>
        <taxon>Mucorales</taxon>
        <taxon>Mucorineae</taxon>
        <taxon>Rhizopodaceae</taxon>
        <taxon>Rhizopus</taxon>
    </lineage>
</organism>
<feature type="region of interest" description="Disordered" evidence="1">
    <location>
        <begin position="82"/>
        <end position="102"/>
    </location>
</feature>
<dbReference type="EMBL" id="KZ303843">
    <property type="protein sequence ID" value="PHZ16456.1"/>
    <property type="molecule type" value="Genomic_DNA"/>
</dbReference>
<gene>
    <name evidence="2" type="ORF">RHIMIDRAFT_62160</name>
</gene>
<dbReference type="Proteomes" id="UP000242254">
    <property type="component" value="Unassembled WGS sequence"/>
</dbReference>
<keyword evidence="3" id="KW-1185">Reference proteome</keyword>
<sequence length="184" mass="21530">MSTKYYPLMQLSEWSSMYTGRSPDELPNLTIDGPLPNTSQAEWTQVQPHPSCCRGCQNHIKCIIGQHVVQNTVIDSPYQKLTFDDEDTDQDDHTDDSDQDEMRDGYVHRETKTGFFYNGFGKFWKSYMLVGAVFVYVYRDRMVTFYEVKVLPKWKQIQKKKAKVKKTKARIAAAIQEQKEKIKR</sequence>
<name>A0A2G4T6Z5_RHIZD</name>
<evidence type="ECO:0000313" key="3">
    <source>
        <dbReference type="Proteomes" id="UP000242254"/>
    </source>
</evidence>
<evidence type="ECO:0000256" key="1">
    <source>
        <dbReference type="SAM" id="MobiDB-lite"/>
    </source>
</evidence>
<dbReference type="STRING" id="1340429.A0A2G4T6Z5"/>
<feature type="compositionally biased region" description="Acidic residues" evidence="1">
    <location>
        <begin position="84"/>
        <end position="99"/>
    </location>
</feature>
<evidence type="ECO:0000313" key="2">
    <source>
        <dbReference type="EMBL" id="PHZ16456.1"/>
    </source>
</evidence>